<protein>
    <recommendedName>
        <fullName evidence="3">Alpha/beta hydrolase</fullName>
    </recommendedName>
</protein>
<gene>
    <name evidence="1" type="ORF">LH29_01465</name>
</gene>
<dbReference type="AlphaFoldDB" id="A0A0D8JB73"/>
<proteinExistence type="predicted"/>
<dbReference type="PROSITE" id="PS51257">
    <property type="entry name" value="PROKAR_LIPOPROTEIN"/>
    <property type="match status" value="1"/>
</dbReference>
<evidence type="ECO:0000313" key="1">
    <source>
        <dbReference type="EMBL" id="KJF44220.1"/>
    </source>
</evidence>
<accession>A0A0D8JB73</accession>
<dbReference type="STRING" id="1544798.LH29_01465"/>
<name>A0A0D8JB73_9BACT</name>
<dbReference type="Proteomes" id="UP000032544">
    <property type="component" value="Unassembled WGS sequence"/>
</dbReference>
<dbReference type="SUPFAM" id="SSF53474">
    <property type="entry name" value="alpha/beta-Hydrolases"/>
    <property type="match status" value="1"/>
</dbReference>
<dbReference type="Gene3D" id="3.40.50.1820">
    <property type="entry name" value="alpha/beta hydrolase"/>
    <property type="match status" value="1"/>
</dbReference>
<dbReference type="OrthoDB" id="1094867at2"/>
<keyword evidence="2" id="KW-1185">Reference proteome</keyword>
<evidence type="ECO:0000313" key="2">
    <source>
        <dbReference type="Proteomes" id="UP000032544"/>
    </source>
</evidence>
<sequence>MLKRLLYFVLLGFIAGCSNPGGELLFIEPKETDAFQYPYFLFIPKGVSTDEKAFVLIEPNNSGFADDDLQNHIEKAKRTATKDFYLGNYVARKLNCPLLVPVFPRSKTNWKIYTHALDRDVMLQEEQPLKRIDLQLIEMYKHAQNLLTDKGIPSHYQFLLSGFSASGTFANRFTLLHPDRVRAVAAGGLNGLLMLPENSLDEEILNYPIGTNDMKELTGSAFQKETFLKTPQFYFMGQLDDNDAVPYDDAFSQAEREQIFKLLGEQMLPKRWKTCSRMYQNAGVNADIRLYENIGHEHPQEVKEDVVAFFEEVVNENQTPPPL</sequence>
<evidence type="ECO:0008006" key="3">
    <source>
        <dbReference type="Google" id="ProtNLM"/>
    </source>
</evidence>
<dbReference type="EMBL" id="JRHC01000001">
    <property type="protein sequence ID" value="KJF44220.1"/>
    <property type="molecule type" value="Genomic_DNA"/>
</dbReference>
<comment type="caution">
    <text evidence="1">The sequence shown here is derived from an EMBL/GenBank/DDBJ whole genome shotgun (WGS) entry which is preliminary data.</text>
</comment>
<dbReference type="InterPro" id="IPR029058">
    <property type="entry name" value="AB_hydrolase_fold"/>
</dbReference>
<dbReference type="RefSeq" id="WP_045025783.1">
    <property type="nucleotide sequence ID" value="NZ_JRHC01000001.1"/>
</dbReference>
<reference evidence="1 2" key="1">
    <citation type="submission" date="2014-09" db="EMBL/GenBank/DDBJ databases">
        <title>Draft Genome Sequence of Draconibacterium sp. JN14CK-3.</title>
        <authorList>
            <person name="Dong C."/>
            <person name="Lai Q."/>
            <person name="Shao Z."/>
        </authorList>
    </citation>
    <scope>NUCLEOTIDE SEQUENCE [LARGE SCALE GENOMIC DNA]</scope>
    <source>
        <strain evidence="1 2">JN14CK-3</strain>
    </source>
</reference>
<organism evidence="1 2">
    <name type="scientific">Draconibacterium sediminis</name>
    <dbReference type="NCBI Taxonomy" id="1544798"/>
    <lineage>
        <taxon>Bacteria</taxon>
        <taxon>Pseudomonadati</taxon>
        <taxon>Bacteroidota</taxon>
        <taxon>Bacteroidia</taxon>
        <taxon>Marinilabiliales</taxon>
        <taxon>Prolixibacteraceae</taxon>
        <taxon>Draconibacterium</taxon>
    </lineage>
</organism>